<evidence type="ECO:0000256" key="2">
    <source>
        <dbReference type="ARBA" id="ARBA00022741"/>
    </source>
</evidence>
<dbReference type="GO" id="GO:0042398">
    <property type="term" value="P:modified amino acid biosynthetic process"/>
    <property type="evidence" value="ECO:0007669"/>
    <property type="project" value="InterPro"/>
</dbReference>
<dbReference type="EMBL" id="BSQG01000004">
    <property type="protein sequence ID" value="GLU48229.1"/>
    <property type="molecule type" value="Genomic_DNA"/>
</dbReference>
<keyword evidence="3 5" id="KW-0067">ATP-binding</keyword>
<dbReference type="Proteomes" id="UP001165092">
    <property type="component" value="Unassembled WGS sequence"/>
</dbReference>
<dbReference type="InterPro" id="IPR050141">
    <property type="entry name" value="GCL_type2/YbdK_subfam"/>
</dbReference>
<dbReference type="HAMAP" id="MF_01609">
    <property type="entry name" value="Glu_cys_ligase_2"/>
    <property type="match status" value="1"/>
</dbReference>
<dbReference type="InterPro" id="IPR006336">
    <property type="entry name" value="GCS2"/>
</dbReference>
<evidence type="ECO:0000256" key="5">
    <source>
        <dbReference type="HAMAP-Rule" id="MF_01609"/>
    </source>
</evidence>
<dbReference type="Gene3D" id="3.30.590.20">
    <property type="match status" value="1"/>
</dbReference>
<dbReference type="EC" id="6.3.2.2" evidence="5"/>
<dbReference type="NCBIfam" id="NF010041">
    <property type="entry name" value="PRK13517.1-1"/>
    <property type="match status" value="1"/>
</dbReference>
<evidence type="ECO:0000256" key="3">
    <source>
        <dbReference type="ARBA" id="ARBA00022840"/>
    </source>
</evidence>
<sequence length="379" mass="40439">MTDRPATSHPTMGVEEEFLLLDSTGHLAGASTEVLPRAAEGSAELQHELNRNQVESASTVFDDAPSLMAELRGSRARLAQAAAQRGLSLAAVGAPLLVENTPALLTPGDRYARMRRELGPMLDAANTCGCHVHVSVPDAATALQVSNHLRPWLPVLLALTANSPFFEGADTGYASWRYIRWSRLPSSAPPPFFTDEKHYEGLIEELLASGAALDRGMVYWGARPSDDQPTLEVRVSDVAATVEEATLLAVLVRGLVAAFLTEVRSGVPAPRLAGEILRAHMWRAARDGLNGQCLDPATGRLAPAIAVLGSLIERVRPELERTGDLDFARSTAELLGTLGGGAHRQRLAYERAGELSDVVEHVMAATAGIEALNMADPIG</sequence>
<dbReference type="PANTHER" id="PTHR36510:SF1">
    <property type="entry name" value="GLUTAMATE--CYSTEINE LIGASE 2-RELATED"/>
    <property type="match status" value="1"/>
</dbReference>
<dbReference type="GO" id="GO:0005524">
    <property type="term" value="F:ATP binding"/>
    <property type="evidence" value="ECO:0007669"/>
    <property type="project" value="UniProtKB-KW"/>
</dbReference>
<dbReference type="Pfam" id="PF04107">
    <property type="entry name" value="GCS2"/>
    <property type="match status" value="1"/>
</dbReference>
<evidence type="ECO:0000256" key="4">
    <source>
        <dbReference type="ARBA" id="ARBA00048819"/>
    </source>
</evidence>
<dbReference type="InterPro" id="IPR014746">
    <property type="entry name" value="Gln_synth/guanido_kin_cat_dom"/>
</dbReference>
<evidence type="ECO:0000313" key="6">
    <source>
        <dbReference type="EMBL" id="GLU48229.1"/>
    </source>
</evidence>
<reference evidence="6" key="1">
    <citation type="submission" date="2023-02" db="EMBL/GenBank/DDBJ databases">
        <title>Nocardiopsis ansamitocini NBRC 112285.</title>
        <authorList>
            <person name="Ichikawa N."/>
            <person name="Sato H."/>
            <person name="Tonouchi N."/>
        </authorList>
    </citation>
    <scope>NUCLEOTIDE SEQUENCE</scope>
    <source>
        <strain evidence="6">NBRC 112285</strain>
    </source>
</reference>
<evidence type="ECO:0000256" key="1">
    <source>
        <dbReference type="ARBA" id="ARBA00022598"/>
    </source>
</evidence>
<dbReference type="RefSeq" id="WP_285759693.1">
    <property type="nucleotide sequence ID" value="NZ_BSQG01000004.1"/>
</dbReference>
<protein>
    <recommendedName>
        <fullName evidence="5">Putative glutamate--cysteine ligase 2</fullName>
        <ecNumber evidence="5">6.3.2.2</ecNumber>
    </recommendedName>
    <alternativeName>
        <fullName evidence="5">Gamma-glutamylcysteine synthetase 2</fullName>
        <shortName evidence="5">GCS 2</shortName>
        <shortName evidence="5">Gamma-GCS 2</shortName>
    </alternativeName>
</protein>
<organism evidence="6 7">
    <name type="scientific">Nocardiopsis ansamitocini</name>
    <dbReference type="NCBI Taxonomy" id="1670832"/>
    <lineage>
        <taxon>Bacteria</taxon>
        <taxon>Bacillati</taxon>
        <taxon>Actinomycetota</taxon>
        <taxon>Actinomycetes</taxon>
        <taxon>Streptosporangiales</taxon>
        <taxon>Nocardiopsidaceae</taxon>
        <taxon>Nocardiopsis</taxon>
    </lineage>
</organism>
<comment type="catalytic activity">
    <reaction evidence="4 5">
        <text>L-cysteine + L-glutamate + ATP = gamma-L-glutamyl-L-cysteine + ADP + phosphate + H(+)</text>
        <dbReference type="Rhea" id="RHEA:13285"/>
        <dbReference type="ChEBI" id="CHEBI:15378"/>
        <dbReference type="ChEBI" id="CHEBI:29985"/>
        <dbReference type="ChEBI" id="CHEBI:30616"/>
        <dbReference type="ChEBI" id="CHEBI:35235"/>
        <dbReference type="ChEBI" id="CHEBI:43474"/>
        <dbReference type="ChEBI" id="CHEBI:58173"/>
        <dbReference type="ChEBI" id="CHEBI:456216"/>
        <dbReference type="EC" id="6.3.2.2"/>
    </reaction>
</comment>
<name>A0A9W6UIY0_9ACTN</name>
<dbReference type="NCBIfam" id="TIGR02050">
    <property type="entry name" value="gshA_cyan_rel"/>
    <property type="match status" value="1"/>
</dbReference>
<keyword evidence="1 5" id="KW-0436">Ligase</keyword>
<dbReference type="InterPro" id="IPR011793">
    <property type="entry name" value="YbdK"/>
</dbReference>
<dbReference type="GO" id="GO:0004357">
    <property type="term" value="F:glutamate-cysteine ligase activity"/>
    <property type="evidence" value="ECO:0007669"/>
    <property type="project" value="UniProtKB-EC"/>
</dbReference>
<dbReference type="PANTHER" id="PTHR36510">
    <property type="entry name" value="GLUTAMATE--CYSTEINE LIGASE 2-RELATED"/>
    <property type="match status" value="1"/>
</dbReference>
<dbReference type="SUPFAM" id="SSF55931">
    <property type="entry name" value="Glutamine synthetase/guanido kinase"/>
    <property type="match status" value="1"/>
</dbReference>
<gene>
    <name evidence="6" type="primary">ybdK</name>
    <name evidence="6" type="ORF">Nans01_25800</name>
</gene>
<comment type="similarity">
    <text evidence="5">Belongs to the glutamate--cysteine ligase type 2 family. YbdK subfamily.</text>
</comment>
<comment type="caution">
    <text evidence="6">The sequence shown here is derived from an EMBL/GenBank/DDBJ whole genome shotgun (WGS) entry which is preliminary data.</text>
</comment>
<keyword evidence="2 5" id="KW-0547">Nucleotide-binding</keyword>
<keyword evidence="7" id="KW-1185">Reference proteome</keyword>
<dbReference type="AlphaFoldDB" id="A0A9W6UIY0"/>
<accession>A0A9W6UIY0</accession>
<evidence type="ECO:0000313" key="7">
    <source>
        <dbReference type="Proteomes" id="UP001165092"/>
    </source>
</evidence>
<comment type="function">
    <text evidence="5">ATP-dependent carboxylate-amine ligase which exhibits weak glutamate--cysteine ligase activity.</text>
</comment>
<proteinExistence type="inferred from homology"/>